<evidence type="ECO:0000313" key="1">
    <source>
        <dbReference type="EMBL" id="KAL1404171.1"/>
    </source>
</evidence>
<gene>
    <name evidence="1" type="ORF">pipiens_020472</name>
</gene>
<sequence length="24" mass="2719">MLIFDAASTLYIAQAGSIMRRNFE</sequence>
<dbReference type="AlphaFoldDB" id="A0ABD1DWQ7"/>
<name>A0ABD1DWQ7_CULPP</name>
<dbReference type="EMBL" id="JBEHCU010000740">
    <property type="protein sequence ID" value="KAL1404171.1"/>
    <property type="molecule type" value="Genomic_DNA"/>
</dbReference>
<comment type="caution">
    <text evidence="1">The sequence shown here is derived from an EMBL/GenBank/DDBJ whole genome shotgun (WGS) entry which is preliminary data.</text>
</comment>
<feature type="non-terminal residue" evidence="1">
    <location>
        <position position="24"/>
    </location>
</feature>
<keyword evidence="2" id="KW-1185">Reference proteome</keyword>
<proteinExistence type="predicted"/>
<protein>
    <submittedName>
        <fullName evidence="1">Uncharacterized protein</fullName>
    </submittedName>
</protein>
<evidence type="ECO:0000313" key="2">
    <source>
        <dbReference type="Proteomes" id="UP001562425"/>
    </source>
</evidence>
<organism evidence="1 2">
    <name type="scientific">Culex pipiens pipiens</name>
    <name type="common">Northern house mosquito</name>
    <dbReference type="NCBI Taxonomy" id="38569"/>
    <lineage>
        <taxon>Eukaryota</taxon>
        <taxon>Metazoa</taxon>
        <taxon>Ecdysozoa</taxon>
        <taxon>Arthropoda</taxon>
        <taxon>Hexapoda</taxon>
        <taxon>Insecta</taxon>
        <taxon>Pterygota</taxon>
        <taxon>Neoptera</taxon>
        <taxon>Endopterygota</taxon>
        <taxon>Diptera</taxon>
        <taxon>Nematocera</taxon>
        <taxon>Culicoidea</taxon>
        <taxon>Culicidae</taxon>
        <taxon>Culicinae</taxon>
        <taxon>Culicini</taxon>
        <taxon>Culex</taxon>
        <taxon>Culex</taxon>
    </lineage>
</organism>
<accession>A0ABD1DWQ7</accession>
<dbReference type="Proteomes" id="UP001562425">
    <property type="component" value="Unassembled WGS sequence"/>
</dbReference>
<reference evidence="1 2" key="1">
    <citation type="submission" date="2024-05" db="EMBL/GenBank/DDBJ databases">
        <title>Culex pipiens pipiens assembly and annotation.</title>
        <authorList>
            <person name="Alout H."/>
            <person name="Durand T."/>
        </authorList>
    </citation>
    <scope>NUCLEOTIDE SEQUENCE [LARGE SCALE GENOMIC DNA]</scope>
    <source>
        <strain evidence="1">HA-2024</strain>
        <tissue evidence="1">Whole body</tissue>
    </source>
</reference>